<dbReference type="RefSeq" id="WP_038645630.1">
    <property type="nucleotide sequence ID" value="NZ_CP009454.1"/>
</dbReference>
<proteinExistence type="predicted"/>
<reference evidence="1 2" key="1">
    <citation type="submission" date="2014-09" db="EMBL/GenBank/DDBJ databases">
        <authorList>
            <person name="Chan K.-G."/>
        </authorList>
    </citation>
    <scope>NUCLEOTIDE SEQUENCE [LARGE SCALE GENOMIC DNA]</scope>
    <source>
        <strain evidence="1 2">ND04</strain>
    </source>
</reference>
<dbReference type="EMBL" id="CP009454">
    <property type="protein sequence ID" value="AIR85517.1"/>
    <property type="molecule type" value="Genomic_DNA"/>
</dbReference>
<gene>
    <name evidence="1" type="ORF">LH22_08575</name>
</gene>
<organism evidence="1 2">
    <name type="scientific">Pantoea rwandensis</name>
    <dbReference type="NCBI Taxonomy" id="1076550"/>
    <lineage>
        <taxon>Bacteria</taxon>
        <taxon>Pseudomonadati</taxon>
        <taxon>Pseudomonadota</taxon>
        <taxon>Gammaproteobacteria</taxon>
        <taxon>Enterobacterales</taxon>
        <taxon>Erwiniaceae</taxon>
        <taxon>Pantoea</taxon>
    </lineage>
</organism>
<keyword evidence="2" id="KW-1185">Reference proteome</keyword>
<name>A0ABM5RHL2_9GAMM</name>
<evidence type="ECO:0000313" key="1">
    <source>
        <dbReference type="EMBL" id="AIR85517.1"/>
    </source>
</evidence>
<accession>A0ABM5RHL2</accession>
<dbReference type="Proteomes" id="UP000029495">
    <property type="component" value="Chromosome"/>
</dbReference>
<protein>
    <submittedName>
        <fullName evidence="1">Uncharacterized protein</fullName>
    </submittedName>
</protein>
<sequence>MPMPHASIGNWREIVILKKFLPIKSIKPNGFSYHLTDAMMLSDSTKSAPHQVTREKQTESDHYARAERAFFYA</sequence>
<evidence type="ECO:0000313" key="2">
    <source>
        <dbReference type="Proteomes" id="UP000029495"/>
    </source>
</evidence>